<evidence type="ECO:0000256" key="1">
    <source>
        <dbReference type="ARBA" id="ARBA00010088"/>
    </source>
</evidence>
<name>A0A502FVU8_9PROT</name>
<dbReference type="Proteomes" id="UP000317078">
    <property type="component" value="Unassembled WGS sequence"/>
</dbReference>
<keyword evidence="2" id="KW-0058">Aromatic hydrocarbons catabolism</keyword>
<keyword evidence="3 6" id="KW-0378">Hydrolase</keyword>
<dbReference type="PANTHER" id="PTHR21661">
    <property type="entry name" value="EPOXIDE HYDROLASE 1-RELATED"/>
    <property type="match status" value="1"/>
</dbReference>
<dbReference type="PANTHER" id="PTHR21661:SF35">
    <property type="entry name" value="EPOXIDE HYDROLASE"/>
    <property type="match status" value="1"/>
</dbReference>
<proteinExistence type="inferred from homology"/>
<evidence type="ECO:0000313" key="7">
    <source>
        <dbReference type="Proteomes" id="UP000317078"/>
    </source>
</evidence>
<feature type="active site" description="Nucleophile" evidence="4">
    <location>
        <position position="184"/>
    </location>
</feature>
<evidence type="ECO:0000256" key="3">
    <source>
        <dbReference type="ARBA" id="ARBA00022801"/>
    </source>
</evidence>
<evidence type="ECO:0000256" key="4">
    <source>
        <dbReference type="PIRSR" id="PIRSR001112-1"/>
    </source>
</evidence>
<comment type="caution">
    <text evidence="6">The sequence shown here is derived from an EMBL/GenBank/DDBJ whole genome shotgun (WGS) entry which is preliminary data.</text>
</comment>
<dbReference type="GO" id="GO:0097176">
    <property type="term" value="P:epoxide metabolic process"/>
    <property type="evidence" value="ECO:0007669"/>
    <property type="project" value="TreeGrafter"/>
</dbReference>
<dbReference type="PIRSF" id="PIRSF001112">
    <property type="entry name" value="Epoxide_hydrolase"/>
    <property type="match status" value="1"/>
</dbReference>
<evidence type="ECO:0000259" key="5">
    <source>
        <dbReference type="Pfam" id="PF06441"/>
    </source>
</evidence>
<evidence type="ECO:0000256" key="2">
    <source>
        <dbReference type="ARBA" id="ARBA00022797"/>
    </source>
</evidence>
<feature type="active site" description="Proton acceptor" evidence="4">
    <location>
        <position position="364"/>
    </location>
</feature>
<feature type="domain" description="Epoxide hydrolase N-terminal" evidence="5">
    <location>
        <begin position="11"/>
        <end position="114"/>
    </location>
</feature>
<sequence length="388" mass="43215">MEEPVTSAPLPFTLHVDDAAITDLHERLARTRLPDQAPEPPWTYGTDLGYLSGLLDHWGHGFDWRAQEAALNAFPGFRVPLHGIDLHYLHVPGEGNAPMPLLLSHGWPGSVFEFLDLIPRLTQPSKFGGDPADAFTVVAPSLPGYGLSFRPGQKRFGIEAIADCLADLMTEVLGYERFAAQGGDWGAFVSSRLGAAHKARMIGIHLNFLAVPRDPTPPENATEEEGRYLQELSAFLKEETGYQSIQGTRPQTLAYGLTDSPAGLAAWMAEKFRMWTDNDGTPDGAVDRDRMLANISLYWFTGCIGASFHPYYARLHGPWPIPDRVDVPTGYCQFTREIIRPPRSVAERTYADIRRWSVMPRGGHFAAMEQPDALAEEVRTFFRPLRTR</sequence>
<dbReference type="SUPFAM" id="SSF53474">
    <property type="entry name" value="alpha/beta-Hydrolases"/>
    <property type="match status" value="1"/>
</dbReference>
<protein>
    <submittedName>
        <fullName evidence="6">Epoxide hydrolase</fullName>
    </submittedName>
</protein>
<gene>
    <name evidence="6" type="ORF">EAH89_15135</name>
</gene>
<dbReference type="InterPro" id="IPR000639">
    <property type="entry name" value="Epox_hydrolase-like"/>
</dbReference>
<dbReference type="Gene3D" id="3.40.50.1820">
    <property type="entry name" value="alpha/beta hydrolase"/>
    <property type="match status" value="1"/>
</dbReference>
<keyword evidence="7" id="KW-1185">Reference proteome</keyword>
<dbReference type="InterPro" id="IPR010497">
    <property type="entry name" value="Epoxide_hydro_N"/>
</dbReference>
<dbReference type="Pfam" id="PF06441">
    <property type="entry name" value="EHN"/>
    <property type="match status" value="1"/>
</dbReference>
<organism evidence="6 7">
    <name type="scientific">Muricoccus nepalensis</name>
    <dbReference type="NCBI Taxonomy" id="1854500"/>
    <lineage>
        <taxon>Bacteria</taxon>
        <taxon>Pseudomonadati</taxon>
        <taxon>Pseudomonadota</taxon>
        <taxon>Alphaproteobacteria</taxon>
        <taxon>Acetobacterales</taxon>
        <taxon>Roseomonadaceae</taxon>
        <taxon>Muricoccus</taxon>
    </lineage>
</organism>
<dbReference type="GO" id="GO:0004301">
    <property type="term" value="F:epoxide hydrolase activity"/>
    <property type="evidence" value="ECO:0007669"/>
    <property type="project" value="TreeGrafter"/>
</dbReference>
<comment type="similarity">
    <text evidence="1">Belongs to the peptidase S33 family.</text>
</comment>
<dbReference type="InterPro" id="IPR029058">
    <property type="entry name" value="AB_hydrolase_fold"/>
</dbReference>
<accession>A0A502FVU8</accession>
<dbReference type="InterPro" id="IPR016292">
    <property type="entry name" value="Epoxide_hydrolase"/>
</dbReference>
<evidence type="ECO:0000313" key="6">
    <source>
        <dbReference type="EMBL" id="TPG53777.1"/>
    </source>
</evidence>
<feature type="active site" description="Proton donor" evidence="4">
    <location>
        <position position="311"/>
    </location>
</feature>
<dbReference type="AlphaFoldDB" id="A0A502FVU8"/>
<reference evidence="6 7" key="1">
    <citation type="journal article" date="2019" name="Environ. Microbiol.">
        <title>Species interactions and distinct microbial communities in high Arctic permafrost affected cryosols are associated with the CH4 and CO2 gas fluxes.</title>
        <authorList>
            <person name="Altshuler I."/>
            <person name="Hamel J."/>
            <person name="Turney S."/>
            <person name="Magnuson E."/>
            <person name="Levesque R."/>
            <person name="Greer C."/>
            <person name="Whyte L.G."/>
        </authorList>
    </citation>
    <scope>NUCLEOTIDE SEQUENCE [LARGE SCALE GENOMIC DNA]</scope>
    <source>
        <strain evidence="6 7">S9.3B</strain>
    </source>
</reference>
<dbReference type="PRINTS" id="PR00412">
    <property type="entry name" value="EPOXHYDRLASE"/>
</dbReference>
<dbReference type="EMBL" id="RCZP01000014">
    <property type="protein sequence ID" value="TPG53777.1"/>
    <property type="molecule type" value="Genomic_DNA"/>
</dbReference>
<dbReference type="OrthoDB" id="9780765at2"/>